<sequence>MLVSNLPCSCNYGALTKNGNNSRQSSTDLGLALQAGRSRRINSIILSVLGYKMRVLSHKMLLANQSMQWITLVKAPNQIRPHEQKMTMYLASSICFFRKCTMPIPFSVTKCFFRPHKVWDCHD</sequence>
<reference evidence="1" key="2">
    <citation type="submission" date="2015-06" db="UniProtKB">
        <authorList>
            <consortium name="EnsemblPlants"/>
        </authorList>
    </citation>
    <scope>IDENTIFICATION</scope>
</reference>
<reference evidence="2" key="1">
    <citation type="submission" date="2013-06" db="EMBL/GenBank/DDBJ databases">
        <authorList>
            <person name="Zhao Q."/>
        </authorList>
    </citation>
    <scope>NUCLEOTIDE SEQUENCE</scope>
    <source>
        <strain evidence="2">cv. W1943</strain>
    </source>
</reference>
<dbReference type="Proteomes" id="UP000008022">
    <property type="component" value="Unassembled WGS sequence"/>
</dbReference>
<accession>A0A0E0R4L5</accession>
<dbReference type="EnsemblPlants" id="ORUFI11G03980.1">
    <property type="protein sequence ID" value="ORUFI11G03980.1"/>
    <property type="gene ID" value="ORUFI11G03980"/>
</dbReference>
<name>A0A0E0R4L5_ORYRU</name>
<evidence type="ECO:0000313" key="2">
    <source>
        <dbReference type="Proteomes" id="UP000008022"/>
    </source>
</evidence>
<keyword evidence="2" id="KW-1185">Reference proteome</keyword>
<dbReference type="AlphaFoldDB" id="A0A0E0R4L5"/>
<dbReference type="Gramene" id="ORUFI11G03980.1">
    <property type="protein sequence ID" value="ORUFI11G03980.1"/>
    <property type="gene ID" value="ORUFI11G03980"/>
</dbReference>
<protein>
    <submittedName>
        <fullName evidence="1">Uncharacterized protein</fullName>
    </submittedName>
</protein>
<organism evidence="1 2">
    <name type="scientific">Oryza rufipogon</name>
    <name type="common">Brownbeard rice</name>
    <name type="synonym">Asian wild rice</name>
    <dbReference type="NCBI Taxonomy" id="4529"/>
    <lineage>
        <taxon>Eukaryota</taxon>
        <taxon>Viridiplantae</taxon>
        <taxon>Streptophyta</taxon>
        <taxon>Embryophyta</taxon>
        <taxon>Tracheophyta</taxon>
        <taxon>Spermatophyta</taxon>
        <taxon>Magnoliopsida</taxon>
        <taxon>Liliopsida</taxon>
        <taxon>Poales</taxon>
        <taxon>Poaceae</taxon>
        <taxon>BOP clade</taxon>
        <taxon>Oryzoideae</taxon>
        <taxon>Oryzeae</taxon>
        <taxon>Oryzinae</taxon>
        <taxon>Oryza</taxon>
    </lineage>
</organism>
<proteinExistence type="predicted"/>
<dbReference type="HOGENOM" id="CLU_2018987_0_0_1"/>
<evidence type="ECO:0000313" key="1">
    <source>
        <dbReference type="EnsemblPlants" id="ORUFI11G03980.1"/>
    </source>
</evidence>